<keyword evidence="2" id="KW-1185">Reference proteome</keyword>
<dbReference type="OrthoDB" id="9808866at2"/>
<evidence type="ECO:0000313" key="1">
    <source>
        <dbReference type="EMBL" id="PSJ59177.1"/>
    </source>
</evidence>
<organism evidence="1 2">
    <name type="scientific">Kumtagia ephedrae</name>
    <dbReference type="NCBI Taxonomy" id="2116701"/>
    <lineage>
        <taxon>Bacteria</taxon>
        <taxon>Pseudomonadati</taxon>
        <taxon>Pseudomonadota</taxon>
        <taxon>Alphaproteobacteria</taxon>
        <taxon>Hyphomicrobiales</taxon>
        <taxon>Phyllobacteriaceae</taxon>
        <taxon>Kumtagia</taxon>
    </lineage>
</organism>
<name>A0A2P7S9N8_9HYPH</name>
<protein>
    <submittedName>
        <fullName evidence="1">Uncharacterized protein</fullName>
    </submittedName>
</protein>
<evidence type="ECO:0000313" key="2">
    <source>
        <dbReference type="Proteomes" id="UP000241229"/>
    </source>
</evidence>
<reference evidence="1 2" key="1">
    <citation type="submission" date="2018-03" db="EMBL/GenBank/DDBJ databases">
        <title>The draft genome of Mesorhizobium sp. 6GN-30.</title>
        <authorList>
            <person name="Liu L."/>
            <person name="Li L."/>
            <person name="Wang T."/>
            <person name="Zhang X."/>
            <person name="Liang L."/>
        </authorList>
    </citation>
    <scope>NUCLEOTIDE SEQUENCE [LARGE SCALE GENOMIC DNA]</scope>
    <source>
        <strain evidence="1 2">6GN30</strain>
    </source>
</reference>
<gene>
    <name evidence="1" type="ORF">C7I84_14285</name>
</gene>
<proteinExistence type="predicted"/>
<dbReference type="Proteomes" id="UP000241229">
    <property type="component" value="Unassembled WGS sequence"/>
</dbReference>
<sequence>MANTITLTDHDAIRDWAAARAGSPALIDTSTEGGMQPMLAIVFDQAAYQDQDRPERPENAGGRELVEWEEWLRLFDERSLALVVAEDTPGLRESFYELVRQ</sequence>
<comment type="caution">
    <text evidence="1">The sequence shown here is derived from an EMBL/GenBank/DDBJ whole genome shotgun (WGS) entry which is preliminary data.</text>
</comment>
<accession>A0A2P7S9N8</accession>
<dbReference type="RefSeq" id="WP_106772861.1">
    <property type="nucleotide sequence ID" value="NZ_PXYK01000012.1"/>
</dbReference>
<dbReference type="AlphaFoldDB" id="A0A2P7S9N8"/>
<dbReference type="EMBL" id="PXYK01000012">
    <property type="protein sequence ID" value="PSJ59177.1"/>
    <property type="molecule type" value="Genomic_DNA"/>
</dbReference>